<name>A0A8S0WAW7_9GAMM</name>
<dbReference type="AlphaFoldDB" id="A0A8S0WAW7"/>
<keyword evidence="2" id="KW-1185">Reference proteome</keyword>
<proteinExistence type="predicted"/>
<dbReference type="Proteomes" id="UP000494216">
    <property type="component" value="Unassembled WGS sequence"/>
</dbReference>
<gene>
    <name evidence="1" type="ORF">METHB2_350038</name>
</gene>
<reference evidence="1 2" key="1">
    <citation type="submission" date="2020-02" db="EMBL/GenBank/DDBJ databases">
        <authorList>
            <person name="Hogendoorn C."/>
        </authorList>
    </citation>
    <scope>NUCLEOTIDE SEQUENCE [LARGE SCALE GENOMIC DNA]</scope>
    <source>
        <strain evidence="1">METHB21</strain>
    </source>
</reference>
<evidence type="ECO:0000313" key="1">
    <source>
        <dbReference type="EMBL" id="CAA9891159.1"/>
    </source>
</evidence>
<protein>
    <submittedName>
        <fullName evidence="1">Uncharacterized protein</fullName>
    </submittedName>
</protein>
<organism evidence="1 2">
    <name type="scientific">Candidatus Methylobacter favarea</name>
    <dbReference type="NCBI Taxonomy" id="2707345"/>
    <lineage>
        <taxon>Bacteria</taxon>
        <taxon>Pseudomonadati</taxon>
        <taxon>Pseudomonadota</taxon>
        <taxon>Gammaproteobacteria</taxon>
        <taxon>Methylococcales</taxon>
        <taxon>Methylococcaceae</taxon>
        <taxon>Methylobacter</taxon>
    </lineage>
</organism>
<evidence type="ECO:0000313" key="2">
    <source>
        <dbReference type="Proteomes" id="UP000494216"/>
    </source>
</evidence>
<dbReference type="EMBL" id="CADCXN010000064">
    <property type="protein sequence ID" value="CAA9891159.1"/>
    <property type="molecule type" value="Genomic_DNA"/>
</dbReference>
<comment type="caution">
    <text evidence="1">The sequence shown here is derived from an EMBL/GenBank/DDBJ whole genome shotgun (WGS) entry which is preliminary data.</text>
</comment>
<accession>A0A8S0WAW7</accession>
<sequence>MVDELHTFDGAQGTDLACLIRRLKARLDTPRQHLVCVDDALHQSAI</sequence>